<reference evidence="1 2" key="1">
    <citation type="journal article" date="2018" name="Front. Plant Sci.">
        <title>Red Clover (Trifolium pratense) and Zigzag Clover (T. medium) - A Picture of Genomic Similarities and Differences.</title>
        <authorList>
            <person name="Dluhosova J."/>
            <person name="Istvanek J."/>
            <person name="Nedelnik J."/>
            <person name="Repkova J."/>
        </authorList>
    </citation>
    <scope>NUCLEOTIDE SEQUENCE [LARGE SCALE GENOMIC DNA]</scope>
    <source>
        <strain evidence="2">cv. 10/8</strain>
        <tissue evidence="1">Leaf</tissue>
    </source>
</reference>
<organism evidence="1 2">
    <name type="scientific">Trifolium medium</name>
    <dbReference type="NCBI Taxonomy" id="97028"/>
    <lineage>
        <taxon>Eukaryota</taxon>
        <taxon>Viridiplantae</taxon>
        <taxon>Streptophyta</taxon>
        <taxon>Embryophyta</taxon>
        <taxon>Tracheophyta</taxon>
        <taxon>Spermatophyta</taxon>
        <taxon>Magnoliopsida</taxon>
        <taxon>eudicotyledons</taxon>
        <taxon>Gunneridae</taxon>
        <taxon>Pentapetalae</taxon>
        <taxon>rosids</taxon>
        <taxon>fabids</taxon>
        <taxon>Fabales</taxon>
        <taxon>Fabaceae</taxon>
        <taxon>Papilionoideae</taxon>
        <taxon>50 kb inversion clade</taxon>
        <taxon>NPAAA clade</taxon>
        <taxon>Hologalegina</taxon>
        <taxon>IRL clade</taxon>
        <taxon>Trifolieae</taxon>
        <taxon>Trifolium</taxon>
    </lineage>
</organism>
<dbReference type="EMBL" id="LXQA010128090">
    <property type="protein sequence ID" value="MCI22012.1"/>
    <property type="molecule type" value="Genomic_DNA"/>
</dbReference>
<name>A0A392QDS9_9FABA</name>
<comment type="caution">
    <text evidence="1">The sequence shown here is derived from an EMBL/GenBank/DDBJ whole genome shotgun (WGS) entry which is preliminary data.</text>
</comment>
<dbReference type="AlphaFoldDB" id="A0A392QDS9"/>
<feature type="non-terminal residue" evidence="1">
    <location>
        <position position="137"/>
    </location>
</feature>
<accession>A0A392QDS9</accession>
<sequence length="137" mass="15031">MKSNASASDMPKSDLSHILNSAAVTLRKQPIPNQDGCNIPLKGLNTYMQNNLYGRVKSQFMESNMANFTPAPNFVGVQLNDGCQPIPPFLDSLKRDENLSITQSTQIPTSHKDHACIKKKNVKTGILDKDATSSNIE</sequence>
<evidence type="ECO:0000313" key="2">
    <source>
        <dbReference type="Proteomes" id="UP000265520"/>
    </source>
</evidence>
<keyword evidence="2" id="KW-1185">Reference proteome</keyword>
<protein>
    <submittedName>
        <fullName evidence="1">Uncharacterized protein</fullName>
    </submittedName>
</protein>
<evidence type="ECO:0000313" key="1">
    <source>
        <dbReference type="EMBL" id="MCI22012.1"/>
    </source>
</evidence>
<dbReference type="Proteomes" id="UP000265520">
    <property type="component" value="Unassembled WGS sequence"/>
</dbReference>
<proteinExistence type="predicted"/>